<dbReference type="GO" id="GO:0003677">
    <property type="term" value="F:DNA binding"/>
    <property type="evidence" value="ECO:0007669"/>
    <property type="project" value="InterPro"/>
</dbReference>
<dbReference type="EMBL" id="NBSK02000002">
    <property type="protein sequence ID" value="KAJ0220660.1"/>
    <property type="molecule type" value="Genomic_DNA"/>
</dbReference>
<protein>
    <recommendedName>
        <fullName evidence="3">hAT-like transposase RNase-H fold domain-containing protein</fullName>
    </recommendedName>
</protein>
<feature type="domain" description="hAT-like transposase RNase-H fold" evidence="3">
    <location>
        <begin position="261"/>
        <end position="350"/>
    </location>
</feature>
<evidence type="ECO:0000259" key="3">
    <source>
        <dbReference type="Pfam" id="PF14372"/>
    </source>
</evidence>
<evidence type="ECO:0000256" key="2">
    <source>
        <dbReference type="SAM" id="Phobius"/>
    </source>
</evidence>
<proteinExistence type="predicted"/>
<dbReference type="GO" id="GO:0006357">
    <property type="term" value="P:regulation of transcription by RNA polymerase II"/>
    <property type="evidence" value="ECO:0000318"/>
    <property type="project" value="GO_Central"/>
</dbReference>
<keyword evidence="2" id="KW-1133">Transmembrane helix</keyword>
<dbReference type="Pfam" id="PF14372">
    <property type="entry name" value="hAT-like_RNase-H"/>
    <property type="match status" value="1"/>
</dbReference>
<evidence type="ECO:0000313" key="5">
    <source>
        <dbReference type="Proteomes" id="UP000235145"/>
    </source>
</evidence>
<sequence>MFETNEYIEDETINLESPTNDPVSVVNETQPKNYKPRSKVWDEFERFTDKEGKGYGTKNSLTHLNKCVPYLAKVNVGQTQIAFGDENKLTSWKFDQKESRKALAHMLVVDELPFCFAEGACFKYYISVPQPMFKIPCRSTSTTDTYQLFQEEKENFRSFIKRNTSTPQSSYMCLTAHFVDNECKLRKKKVLSFCPQESHRRVDIGLVLMKKTFERYDLEEYEFHFDIEKAGLSIPSSSDWQHIRHLCHFLKPFCDVTERISGTLYVTSNTCIVDIYSIRTHLDDAIFEARLCDIALAMRVKFDKYFGNVEKMNLLLYFSLILDPRNKVRYLVILLEDRYGKEKMEEKKKYITDSMYVMITLEFILQVQLQVLPDLVIHRRFYGNAKMRTTPKPPLRNTLREKMKTNIVESIRELEKYLKKVLKKIRQCLRGGISHNIDFEQNWDWEKLVRLTRAQIGYGNEYGNVKMQDFFLLCLDFYALSWVMTYEFYSFVMFRLLLFSWVVFRLFLLCLEFNYLDFFC</sequence>
<keyword evidence="2" id="KW-0812">Transmembrane</keyword>
<reference evidence="4 5" key="1">
    <citation type="journal article" date="2017" name="Nat. Commun.">
        <title>Genome assembly with in vitro proximity ligation data and whole-genome triplication in lettuce.</title>
        <authorList>
            <person name="Reyes-Chin-Wo S."/>
            <person name="Wang Z."/>
            <person name="Yang X."/>
            <person name="Kozik A."/>
            <person name="Arikit S."/>
            <person name="Song C."/>
            <person name="Xia L."/>
            <person name="Froenicke L."/>
            <person name="Lavelle D.O."/>
            <person name="Truco M.J."/>
            <person name="Xia R."/>
            <person name="Zhu S."/>
            <person name="Xu C."/>
            <person name="Xu H."/>
            <person name="Xu X."/>
            <person name="Cox K."/>
            <person name="Korf I."/>
            <person name="Meyers B.C."/>
            <person name="Michelmore R.W."/>
        </authorList>
    </citation>
    <scope>NUCLEOTIDE SEQUENCE [LARGE SCALE GENOMIC DNA]</scope>
    <source>
        <strain evidence="5">cv. Salinas</strain>
        <tissue evidence="4">Seedlings</tissue>
    </source>
</reference>
<dbReference type="PANTHER" id="PTHR34396">
    <property type="entry name" value="OS03G0264950 PROTEIN-RELATED"/>
    <property type="match status" value="1"/>
</dbReference>
<dbReference type="PANTHER" id="PTHR34396:SF27">
    <property type="entry name" value="OS08G0208700 PROTEIN"/>
    <property type="match status" value="1"/>
</dbReference>
<keyword evidence="5" id="KW-1185">Reference proteome</keyword>
<dbReference type="SUPFAM" id="SSF53098">
    <property type="entry name" value="Ribonuclease H-like"/>
    <property type="match status" value="1"/>
</dbReference>
<feature type="region of interest" description="Disordered" evidence="1">
    <location>
        <begin position="1"/>
        <end position="29"/>
    </location>
</feature>
<evidence type="ECO:0000313" key="4">
    <source>
        <dbReference type="EMBL" id="KAJ0220660.1"/>
    </source>
</evidence>
<dbReference type="InterPro" id="IPR053031">
    <property type="entry name" value="Cuticle_assoc_protein"/>
</dbReference>
<dbReference type="InterPro" id="IPR025525">
    <property type="entry name" value="hAT-like_transposase_RNase-H"/>
</dbReference>
<keyword evidence="2" id="KW-0472">Membrane</keyword>
<feature type="transmembrane region" description="Helical" evidence="2">
    <location>
        <begin position="470"/>
        <end position="489"/>
    </location>
</feature>
<dbReference type="AlphaFoldDB" id="A0A9R1XMS1"/>
<organism evidence="4 5">
    <name type="scientific">Lactuca sativa</name>
    <name type="common">Garden lettuce</name>
    <dbReference type="NCBI Taxonomy" id="4236"/>
    <lineage>
        <taxon>Eukaryota</taxon>
        <taxon>Viridiplantae</taxon>
        <taxon>Streptophyta</taxon>
        <taxon>Embryophyta</taxon>
        <taxon>Tracheophyta</taxon>
        <taxon>Spermatophyta</taxon>
        <taxon>Magnoliopsida</taxon>
        <taxon>eudicotyledons</taxon>
        <taxon>Gunneridae</taxon>
        <taxon>Pentapetalae</taxon>
        <taxon>asterids</taxon>
        <taxon>campanulids</taxon>
        <taxon>Asterales</taxon>
        <taxon>Asteraceae</taxon>
        <taxon>Cichorioideae</taxon>
        <taxon>Cichorieae</taxon>
        <taxon>Lactucinae</taxon>
        <taxon>Lactuca</taxon>
    </lineage>
</organism>
<dbReference type="GO" id="GO:0005634">
    <property type="term" value="C:nucleus"/>
    <property type="evidence" value="ECO:0000318"/>
    <property type="project" value="GO_Central"/>
</dbReference>
<feature type="compositionally biased region" description="Polar residues" evidence="1">
    <location>
        <begin position="14"/>
        <end position="29"/>
    </location>
</feature>
<accession>A0A9R1XMS1</accession>
<dbReference type="InterPro" id="IPR012337">
    <property type="entry name" value="RNaseH-like_sf"/>
</dbReference>
<feature type="compositionally biased region" description="Acidic residues" evidence="1">
    <location>
        <begin position="1"/>
        <end position="13"/>
    </location>
</feature>
<dbReference type="Proteomes" id="UP000235145">
    <property type="component" value="Unassembled WGS sequence"/>
</dbReference>
<evidence type="ECO:0000256" key="1">
    <source>
        <dbReference type="SAM" id="MobiDB-lite"/>
    </source>
</evidence>
<name>A0A9R1XMS1_LACSA</name>
<gene>
    <name evidence="4" type="ORF">LSAT_V11C200092110</name>
</gene>
<comment type="caution">
    <text evidence="4">The sequence shown here is derived from an EMBL/GenBank/DDBJ whole genome shotgun (WGS) entry which is preliminary data.</text>
</comment>